<accession>M7PRB7</accession>
<dbReference type="EMBL" id="APHR01000037">
    <property type="protein sequence ID" value="EMR12984.1"/>
    <property type="molecule type" value="Genomic_DNA"/>
</dbReference>
<feature type="transmembrane region" description="Helical" evidence="1">
    <location>
        <begin position="41"/>
        <end position="61"/>
    </location>
</feature>
<keyword evidence="1" id="KW-0472">Membrane</keyword>
<sequence length="105" mass="11896">MTEFSITGWVLLVILAVIGGGMTGLFAGYMYQLGKKRFGHALAFSLNMVFWVVALWALFGLGREDNLFLFYCLLLLFYALGMLFSNFPPTRNQQADAIYEPENRP</sequence>
<dbReference type="AlphaFoldDB" id="M7PRB7"/>
<protein>
    <submittedName>
        <fullName evidence="2">Uncharacterized protein</fullName>
    </submittedName>
</protein>
<keyword evidence="3" id="KW-1185">Reference proteome</keyword>
<reference evidence="2 3" key="1">
    <citation type="journal article" date="2013" name="Genome Announc.">
        <title>Draft Genome Sequence of Methylophaga lonarensis MPLT, a Haloalkaliphilic (Non-Methane-Utilizing) Methylotroph.</title>
        <authorList>
            <person name="Shetty S.A."/>
            <person name="Marathe N.P."/>
            <person name="Munot H."/>
            <person name="Antony C.P."/>
            <person name="Dhotre D.P."/>
            <person name="Murrell J.C."/>
            <person name="Shouche Y.S."/>
        </authorList>
    </citation>
    <scope>NUCLEOTIDE SEQUENCE [LARGE SCALE GENOMIC DNA]</scope>
    <source>
        <strain evidence="2 3">MPL</strain>
    </source>
</reference>
<evidence type="ECO:0000313" key="3">
    <source>
        <dbReference type="Proteomes" id="UP000012019"/>
    </source>
</evidence>
<comment type="caution">
    <text evidence="2">The sequence shown here is derived from an EMBL/GenBank/DDBJ whole genome shotgun (WGS) entry which is preliminary data.</text>
</comment>
<keyword evidence="1" id="KW-1133">Transmembrane helix</keyword>
<dbReference type="Proteomes" id="UP000012019">
    <property type="component" value="Unassembled WGS sequence"/>
</dbReference>
<dbReference type="OrthoDB" id="5609243at2"/>
<evidence type="ECO:0000256" key="1">
    <source>
        <dbReference type="SAM" id="Phobius"/>
    </source>
</evidence>
<feature type="transmembrane region" description="Helical" evidence="1">
    <location>
        <begin position="6"/>
        <end position="29"/>
    </location>
</feature>
<dbReference type="RefSeq" id="WP_009726496.1">
    <property type="nucleotide sequence ID" value="NZ_APHR01000037.1"/>
</dbReference>
<feature type="transmembrane region" description="Helical" evidence="1">
    <location>
        <begin position="67"/>
        <end position="84"/>
    </location>
</feature>
<proteinExistence type="predicted"/>
<keyword evidence="1" id="KW-0812">Transmembrane</keyword>
<name>M7PRB7_9GAMM</name>
<gene>
    <name evidence="2" type="ORF">MPL1_07538</name>
</gene>
<dbReference type="PATRIC" id="fig|1286106.3.peg.1513"/>
<organism evidence="2 3">
    <name type="scientific">Methylophaga lonarensis MPL</name>
    <dbReference type="NCBI Taxonomy" id="1286106"/>
    <lineage>
        <taxon>Bacteria</taxon>
        <taxon>Pseudomonadati</taxon>
        <taxon>Pseudomonadota</taxon>
        <taxon>Gammaproteobacteria</taxon>
        <taxon>Thiotrichales</taxon>
        <taxon>Piscirickettsiaceae</taxon>
        <taxon>Methylophaga</taxon>
    </lineage>
</organism>
<evidence type="ECO:0000313" key="2">
    <source>
        <dbReference type="EMBL" id="EMR12984.1"/>
    </source>
</evidence>